<feature type="transmembrane region" description="Helical" evidence="1">
    <location>
        <begin position="12"/>
        <end position="31"/>
    </location>
</feature>
<dbReference type="AlphaFoldDB" id="A0A2G1VU69"/>
<dbReference type="EMBL" id="NQXA01000002">
    <property type="protein sequence ID" value="PHQ30294.1"/>
    <property type="molecule type" value="Genomic_DNA"/>
</dbReference>
<keyword evidence="3" id="KW-1185">Reference proteome</keyword>
<evidence type="ECO:0000256" key="1">
    <source>
        <dbReference type="SAM" id="Phobius"/>
    </source>
</evidence>
<keyword evidence="1" id="KW-0472">Membrane</keyword>
<evidence type="ECO:0000313" key="3">
    <source>
        <dbReference type="Proteomes" id="UP000229433"/>
    </source>
</evidence>
<comment type="caution">
    <text evidence="2">The sequence shown here is derived from an EMBL/GenBank/DDBJ whole genome shotgun (WGS) entry which is preliminary data.</text>
</comment>
<keyword evidence="1" id="KW-0812">Transmembrane</keyword>
<sequence>MESLTFFEQVFMYLGILMFFVLLGSLVFFVIKGKELKPLLLFFLMPILMIGYPSIQEIKYQEIWIKLHKSQQDLVENPADSASRKKVEALTNKIEARAHTEEQLNSITYSKILLQKPKEAEYFAEKALSENQNSETAKELKQVAQVQEELKIANRYTATAAAIDSAAAKQLQQVRLPARYEPINQYVLRTRYLSTQQRTQNN</sequence>
<keyword evidence="1" id="KW-1133">Transmembrane helix</keyword>
<dbReference type="Proteomes" id="UP000229433">
    <property type="component" value="Unassembled WGS sequence"/>
</dbReference>
<accession>A0A2G1VU69</accession>
<organism evidence="2 3">
    <name type="scientific">Leeuwenhoekiella nanhaiensis</name>
    <dbReference type="NCBI Taxonomy" id="1655491"/>
    <lineage>
        <taxon>Bacteria</taxon>
        <taxon>Pseudomonadati</taxon>
        <taxon>Bacteroidota</taxon>
        <taxon>Flavobacteriia</taxon>
        <taxon>Flavobacteriales</taxon>
        <taxon>Flavobacteriaceae</taxon>
        <taxon>Leeuwenhoekiella</taxon>
    </lineage>
</organism>
<reference evidence="2 3" key="1">
    <citation type="submission" date="2017-08" db="EMBL/GenBank/DDBJ databases">
        <title>The whole genome shortgun sequences of strain Leeuwenhoekiella nanhaiensis G18 from the South China Sea.</title>
        <authorList>
            <person name="Liu Q."/>
        </authorList>
    </citation>
    <scope>NUCLEOTIDE SEQUENCE [LARGE SCALE GENOMIC DNA]</scope>
    <source>
        <strain evidence="2 3">G18</strain>
    </source>
</reference>
<name>A0A2G1VU69_9FLAO</name>
<dbReference type="RefSeq" id="WP_099645128.1">
    <property type="nucleotide sequence ID" value="NZ_KZ319288.1"/>
</dbReference>
<evidence type="ECO:0000313" key="2">
    <source>
        <dbReference type="EMBL" id="PHQ30294.1"/>
    </source>
</evidence>
<proteinExistence type="predicted"/>
<gene>
    <name evidence="2" type="ORF">CJ305_04845</name>
</gene>
<feature type="transmembrane region" description="Helical" evidence="1">
    <location>
        <begin position="38"/>
        <end position="55"/>
    </location>
</feature>
<protein>
    <submittedName>
        <fullName evidence="2">Uncharacterized protein</fullName>
    </submittedName>
</protein>